<dbReference type="SUPFAM" id="SSF52402">
    <property type="entry name" value="Adenine nucleotide alpha hydrolases-like"/>
    <property type="match status" value="1"/>
</dbReference>
<organism evidence="4 5">
    <name type="scientific">Marichromatium gracile</name>
    <name type="common">Chromatium gracile</name>
    <dbReference type="NCBI Taxonomy" id="1048"/>
    <lineage>
        <taxon>Bacteria</taxon>
        <taxon>Pseudomonadati</taxon>
        <taxon>Pseudomonadota</taxon>
        <taxon>Gammaproteobacteria</taxon>
        <taxon>Chromatiales</taxon>
        <taxon>Chromatiaceae</taxon>
        <taxon>Marichromatium</taxon>
    </lineage>
</organism>
<dbReference type="Proteomes" id="UP000295247">
    <property type="component" value="Unassembled WGS sequence"/>
</dbReference>
<feature type="domain" description="UspA" evidence="3">
    <location>
        <begin position="6"/>
        <end position="151"/>
    </location>
</feature>
<evidence type="ECO:0000256" key="1">
    <source>
        <dbReference type="ARBA" id="ARBA00008791"/>
    </source>
</evidence>
<dbReference type="PANTHER" id="PTHR46268:SF15">
    <property type="entry name" value="UNIVERSAL STRESS PROTEIN HP_0031"/>
    <property type="match status" value="1"/>
</dbReference>
<comment type="caution">
    <text evidence="4">The sequence shown here is derived from an EMBL/GenBank/DDBJ whole genome shotgun (WGS) entry which is preliminary data.</text>
</comment>
<proteinExistence type="inferred from homology"/>
<name>A0A4R4A4Z8_MARGR</name>
<dbReference type="PRINTS" id="PR01438">
    <property type="entry name" value="UNVRSLSTRESS"/>
</dbReference>
<dbReference type="InterPro" id="IPR006015">
    <property type="entry name" value="Universal_stress_UspA"/>
</dbReference>
<gene>
    <name evidence="4" type="ORF">EDC29_11528</name>
</gene>
<reference evidence="4 5" key="1">
    <citation type="submission" date="2019-03" db="EMBL/GenBank/DDBJ databases">
        <title>Genomic Encyclopedia of Type Strains, Phase IV (KMG-IV): sequencing the most valuable type-strain genomes for metagenomic binning, comparative biology and taxonomic classification.</title>
        <authorList>
            <person name="Goeker M."/>
        </authorList>
    </citation>
    <scope>NUCLEOTIDE SEQUENCE [LARGE SCALE GENOMIC DNA]</scope>
    <source>
        <strain evidence="4 5">DSM 203</strain>
    </source>
</reference>
<dbReference type="Gene3D" id="3.40.50.620">
    <property type="entry name" value="HUPs"/>
    <property type="match status" value="1"/>
</dbReference>
<dbReference type="EMBL" id="SMDC01000015">
    <property type="protein sequence ID" value="TCW33278.1"/>
    <property type="molecule type" value="Genomic_DNA"/>
</dbReference>
<comment type="similarity">
    <text evidence="1 2">Belongs to the universal stress protein A family.</text>
</comment>
<accession>A0A4R4A4Z8</accession>
<dbReference type="InterPro" id="IPR014729">
    <property type="entry name" value="Rossmann-like_a/b/a_fold"/>
</dbReference>
<dbReference type="GO" id="GO:0005737">
    <property type="term" value="C:cytoplasm"/>
    <property type="evidence" value="ECO:0007669"/>
    <property type="project" value="UniProtKB-SubCell"/>
</dbReference>
<dbReference type="PANTHER" id="PTHR46268">
    <property type="entry name" value="STRESS RESPONSE PROTEIN NHAX"/>
    <property type="match status" value="1"/>
</dbReference>
<comment type="subcellular location">
    <subcellularLocation>
        <location evidence="2">Cytoplasm</location>
    </subcellularLocation>
</comment>
<dbReference type="Pfam" id="PF00582">
    <property type="entry name" value="Usp"/>
    <property type="match status" value="1"/>
</dbReference>
<dbReference type="InterPro" id="IPR006016">
    <property type="entry name" value="UspA"/>
</dbReference>
<evidence type="ECO:0000313" key="4">
    <source>
        <dbReference type="EMBL" id="TCW33278.1"/>
    </source>
</evidence>
<dbReference type="PIRSF" id="PIRSF006276">
    <property type="entry name" value="UspA"/>
    <property type="match status" value="1"/>
</dbReference>
<protein>
    <recommendedName>
        <fullName evidence="2">Universal stress protein</fullName>
    </recommendedName>
</protein>
<evidence type="ECO:0000256" key="2">
    <source>
        <dbReference type="PIRNR" id="PIRNR006276"/>
    </source>
</evidence>
<dbReference type="AlphaFoldDB" id="A0A4R4A4Z8"/>
<keyword evidence="2" id="KW-0963">Cytoplasm</keyword>
<sequence length="155" mass="16443">MDTEDYGHLLLATDFEPESEPVVARAVRLRALFGARLTLLHVVEYVPPSMDYMPVGYSGDPLIGGEAGLEAELLRVAEQEMAALGERLGVPAADRLVRVGATGQVIDEVAAELGVGLVVIGSHGRHGLLGLFGATARQVLRNPDCDVLCVKLGQD</sequence>
<evidence type="ECO:0000259" key="3">
    <source>
        <dbReference type="Pfam" id="PF00582"/>
    </source>
</evidence>
<dbReference type="RefSeq" id="WP_123139712.1">
    <property type="nucleotide sequence ID" value="NZ_NRRH01000085.1"/>
</dbReference>
<evidence type="ECO:0000313" key="5">
    <source>
        <dbReference type="Proteomes" id="UP000295247"/>
    </source>
</evidence>